<dbReference type="RefSeq" id="XP_046016193.1">
    <property type="nucleotide sequence ID" value="XM_046163099.1"/>
</dbReference>
<dbReference type="Proteomes" id="UP000756346">
    <property type="component" value="Unassembled WGS sequence"/>
</dbReference>
<evidence type="ECO:0000256" key="1">
    <source>
        <dbReference type="SAM" id="MobiDB-lite"/>
    </source>
</evidence>
<reference evidence="3" key="1">
    <citation type="journal article" date="2021" name="Nat. Commun.">
        <title>Genetic determinants of endophytism in the Arabidopsis root mycobiome.</title>
        <authorList>
            <person name="Mesny F."/>
            <person name="Miyauchi S."/>
            <person name="Thiergart T."/>
            <person name="Pickel B."/>
            <person name="Atanasova L."/>
            <person name="Karlsson M."/>
            <person name="Huettel B."/>
            <person name="Barry K.W."/>
            <person name="Haridas S."/>
            <person name="Chen C."/>
            <person name="Bauer D."/>
            <person name="Andreopoulos W."/>
            <person name="Pangilinan J."/>
            <person name="LaButti K."/>
            <person name="Riley R."/>
            <person name="Lipzen A."/>
            <person name="Clum A."/>
            <person name="Drula E."/>
            <person name="Henrissat B."/>
            <person name="Kohler A."/>
            <person name="Grigoriev I.V."/>
            <person name="Martin F.M."/>
            <person name="Hacquard S."/>
        </authorList>
    </citation>
    <scope>NUCLEOTIDE SEQUENCE</scope>
    <source>
        <strain evidence="3">MPI-CAGE-CH-0230</strain>
    </source>
</reference>
<name>A0A9P8YDW0_9PEZI</name>
<protein>
    <submittedName>
        <fullName evidence="3">Uncharacterized protein</fullName>
    </submittedName>
</protein>
<dbReference type="AlphaFoldDB" id="A0A9P8YDW0"/>
<evidence type="ECO:0000313" key="4">
    <source>
        <dbReference type="Proteomes" id="UP000756346"/>
    </source>
</evidence>
<feature type="transmembrane region" description="Helical" evidence="2">
    <location>
        <begin position="274"/>
        <end position="298"/>
    </location>
</feature>
<feature type="compositionally biased region" description="Low complexity" evidence="1">
    <location>
        <begin position="11"/>
        <end position="35"/>
    </location>
</feature>
<sequence>MMHPYKHAQRSGSMVASESSASATAVTSPASPTSVQASSTTEFPSSLDQMSTTVGSPSSSRTVRAMTTPYVKPSKCTGRFITTTVMQTISPDYKAPPTTTQVTLYLSDSSGTCEGDGEIYSPAVCPSSWTAWWMGPAMVGGSNDPQNLYWGRCCAGGFTPNSAKYDQVEGETYDCVSGGRGTVYLTATTRGYNEDALSTYTITNFDQVHLHKAWEIQWMQSDVSKLSPSPPPLGLCTTTALRSWAPGLPTDSALAAMEPCYQPYDGCCGGENGLLYFVIIFPICMFLLIAGCCTWCWCRFSRKRRISRAEARGVVVVENAAMPNNSQSGVSTAELMTK</sequence>
<feature type="region of interest" description="Disordered" evidence="1">
    <location>
        <begin position="1"/>
        <end position="61"/>
    </location>
</feature>
<keyword evidence="2" id="KW-1133">Transmembrane helix</keyword>
<comment type="caution">
    <text evidence="3">The sequence shown here is derived from an EMBL/GenBank/DDBJ whole genome shotgun (WGS) entry which is preliminary data.</text>
</comment>
<dbReference type="OrthoDB" id="4364105at2759"/>
<dbReference type="GeneID" id="70192645"/>
<dbReference type="EMBL" id="JAGTJQ010000002">
    <property type="protein sequence ID" value="KAH7037072.1"/>
    <property type="molecule type" value="Genomic_DNA"/>
</dbReference>
<keyword evidence="2" id="KW-0812">Transmembrane</keyword>
<keyword evidence="4" id="KW-1185">Reference proteome</keyword>
<evidence type="ECO:0000256" key="2">
    <source>
        <dbReference type="SAM" id="Phobius"/>
    </source>
</evidence>
<gene>
    <name evidence="3" type="ORF">B0I36DRAFT_61500</name>
</gene>
<proteinExistence type="predicted"/>
<feature type="compositionally biased region" description="Polar residues" evidence="1">
    <location>
        <begin position="36"/>
        <end position="61"/>
    </location>
</feature>
<organism evidence="3 4">
    <name type="scientific">Microdochium trichocladiopsis</name>
    <dbReference type="NCBI Taxonomy" id="1682393"/>
    <lineage>
        <taxon>Eukaryota</taxon>
        <taxon>Fungi</taxon>
        <taxon>Dikarya</taxon>
        <taxon>Ascomycota</taxon>
        <taxon>Pezizomycotina</taxon>
        <taxon>Sordariomycetes</taxon>
        <taxon>Xylariomycetidae</taxon>
        <taxon>Xylariales</taxon>
        <taxon>Microdochiaceae</taxon>
        <taxon>Microdochium</taxon>
    </lineage>
</organism>
<accession>A0A9P8YDW0</accession>
<keyword evidence="2" id="KW-0472">Membrane</keyword>
<evidence type="ECO:0000313" key="3">
    <source>
        <dbReference type="EMBL" id="KAH7037072.1"/>
    </source>
</evidence>